<evidence type="ECO:0000256" key="6">
    <source>
        <dbReference type="ARBA" id="ARBA00022840"/>
    </source>
</evidence>
<dbReference type="InterPro" id="IPR000719">
    <property type="entry name" value="Prot_kinase_dom"/>
</dbReference>
<dbReference type="Pfam" id="PF00069">
    <property type="entry name" value="Pkinase"/>
    <property type="match status" value="1"/>
</dbReference>
<dbReference type="PANTHER" id="PTHR43289">
    <property type="entry name" value="MITOGEN-ACTIVATED PROTEIN KINASE KINASE KINASE 20-RELATED"/>
    <property type="match status" value="1"/>
</dbReference>
<evidence type="ECO:0000256" key="4">
    <source>
        <dbReference type="ARBA" id="ARBA00022741"/>
    </source>
</evidence>
<proteinExistence type="predicted"/>
<dbReference type="CDD" id="cd14014">
    <property type="entry name" value="STKc_PknB_like"/>
    <property type="match status" value="1"/>
</dbReference>
<evidence type="ECO:0000313" key="11">
    <source>
        <dbReference type="Proteomes" id="UP000240009"/>
    </source>
</evidence>
<dbReference type="EC" id="2.7.11.1" evidence="1"/>
<keyword evidence="6 7" id="KW-0067">ATP-binding</keyword>
<dbReference type="Gene3D" id="1.10.510.10">
    <property type="entry name" value="Transferase(Phosphotransferase) domain 1"/>
    <property type="match status" value="1"/>
</dbReference>
<dbReference type="Proteomes" id="UP000240009">
    <property type="component" value="Unassembled WGS sequence"/>
</dbReference>
<dbReference type="GO" id="GO:0004674">
    <property type="term" value="F:protein serine/threonine kinase activity"/>
    <property type="evidence" value="ECO:0007669"/>
    <property type="project" value="UniProtKB-KW"/>
</dbReference>
<evidence type="ECO:0000256" key="7">
    <source>
        <dbReference type="PROSITE-ProRule" id="PRU10141"/>
    </source>
</evidence>
<feature type="region of interest" description="Disordered" evidence="8">
    <location>
        <begin position="1"/>
        <end position="30"/>
    </location>
</feature>
<dbReference type="RefSeq" id="WP_105359339.1">
    <property type="nucleotide sequence ID" value="NZ_PUIA01000085.1"/>
</dbReference>
<dbReference type="GO" id="GO:0005524">
    <property type="term" value="F:ATP binding"/>
    <property type="evidence" value="ECO:0007669"/>
    <property type="project" value="UniProtKB-UniRule"/>
</dbReference>
<sequence>MIPPHDSDDYSDDVEFGHQSSGGEEDSATRTYLGKVDEPTASEVHIPLLEPGDPEMIGKFRILERLGKGGMGVVYKAYDEALQRFVAIKAVSRELASSEIARRRFIREARAVAAIRHTNVITIHAVESQGEVPYLVMELIDGCTLRDFRKREEPLTPLRILSIAAQIASGLTAAHVRGVVHRDVKLTNIMIDGSDRVVITDFGLARAVIDNANLTSGAMPLGTPAYMSPEQVRGEPVDARSDLFSFGCVLYALYTGYSPFQGLNPLEMARKVTEFKPPSLKDINPRAPEFFSDIVDRLLQKDPDRRYQSSLEVRDLLLRHLRELNQSSTDEIDAMLLSNNRVKKQRSHWKRITAAVTGMVLLLVAGGWMSGWFASEGSNVAKNSLLDLGPSSSTKKRPARLLVERLKDASPGDVIDLPVGTYMDTITLENVMDITLRPSMTGPVHFLPQSPDQPAFRVVGCTNITFRGIEAAVENGPFLSISGTCQNIALESLTLSQAAEGAAFGLVHIEQEAQVDGFSVADSTFDIQGQGQAIWIESGSAAKSIAIHDNHFQSVNTHVGIMRPVDGCQITRNHFSGGANAINLSLADGMSDEAFAKKLEITNNTMVGVRFWLGLHDAIPPSEDFAVVVNNLLVDCGRMQGDEDCLLQAKDRWHWQANYWQPVYTHMEDYVRDRLERIDYQVTKRLEPGTIDASKLDEPASSWDAKLQQVIRSGAGETFPSYLGSVNPDDNS</sequence>
<dbReference type="EMBL" id="PUIA01000085">
    <property type="protein sequence ID" value="PQO25280.1"/>
    <property type="molecule type" value="Genomic_DNA"/>
</dbReference>
<gene>
    <name evidence="10" type="ORF">C5Y96_25590</name>
</gene>
<dbReference type="InterPro" id="IPR011009">
    <property type="entry name" value="Kinase-like_dom_sf"/>
</dbReference>
<dbReference type="PROSITE" id="PS50011">
    <property type="entry name" value="PROTEIN_KINASE_DOM"/>
    <property type="match status" value="1"/>
</dbReference>
<dbReference type="FunFam" id="1.10.510.10:FF:000021">
    <property type="entry name" value="Serine/threonine protein kinase"/>
    <property type="match status" value="1"/>
</dbReference>
<evidence type="ECO:0000256" key="5">
    <source>
        <dbReference type="ARBA" id="ARBA00022777"/>
    </source>
</evidence>
<dbReference type="PROSITE" id="PS00108">
    <property type="entry name" value="PROTEIN_KINASE_ST"/>
    <property type="match status" value="1"/>
</dbReference>
<keyword evidence="3" id="KW-0808">Transferase</keyword>
<accession>A0A2S8EZD2</accession>
<evidence type="ECO:0000313" key="10">
    <source>
        <dbReference type="EMBL" id="PQO25280.1"/>
    </source>
</evidence>
<dbReference type="Gene3D" id="3.30.200.20">
    <property type="entry name" value="Phosphorylase Kinase, domain 1"/>
    <property type="match status" value="1"/>
</dbReference>
<dbReference type="SUPFAM" id="SSF51126">
    <property type="entry name" value="Pectin lyase-like"/>
    <property type="match status" value="1"/>
</dbReference>
<evidence type="ECO:0000256" key="8">
    <source>
        <dbReference type="SAM" id="MobiDB-lite"/>
    </source>
</evidence>
<dbReference type="SMART" id="SM00220">
    <property type="entry name" value="S_TKc"/>
    <property type="match status" value="1"/>
</dbReference>
<organism evidence="10 11">
    <name type="scientific">Blastopirellula marina</name>
    <dbReference type="NCBI Taxonomy" id="124"/>
    <lineage>
        <taxon>Bacteria</taxon>
        <taxon>Pseudomonadati</taxon>
        <taxon>Planctomycetota</taxon>
        <taxon>Planctomycetia</taxon>
        <taxon>Pirellulales</taxon>
        <taxon>Pirellulaceae</taxon>
        <taxon>Blastopirellula</taxon>
    </lineage>
</organism>
<dbReference type="SUPFAM" id="SSF56112">
    <property type="entry name" value="Protein kinase-like (PK-like)"/>
    <property type="match status" value="1"/>
</dbReference>
<dbReference type="PROSITE" id="PS00107">
    <property type="entry name" value="PROTEIN_KINASE_ATP"/>
    <property type="match status" value="1"/>
</dbReference>
<dbReference type="Gene3D" id="2.160.20.10">
    <property type="entry name" value="Single-stranded right-handed beta-helix, Pectin lyase-like"/>
    <property type="match status" value="1"/>
</dbReference>
<dbReference type="PANTHER" id="PTHR43289:SF6">
    <property type="entry name" value="SERINE_THREONINE-PROTEIN KINASE NEKL-3"/>
    <property type="match status" value="1"/>
</dbReference>
<dbReference type="InterPro" id="IPR017441">
    <property type="entry name" value="Protein_kinase_ATP_BS"/>
</dbReference>
<evidence type="ECO:0000256" key="2">
    <source>
        <dbReference type="ARBA" id="ARBA00022527"/>
    </source>
</evidence>
<comment type="caution">
    <text evidence="10">The sequence shown here is derived from an EMBL/GenBank/DDBJ whole genome shotgun (WGS) entry which is preliminary data.</text>
</comment>
<keyword evidence="4 7" id="KW-0547">Nucleotide-binding</keyword>
<keyword evidence="5" id="KW-0418">Kinase</keyword>
<dbReference type="InterPro" id="IPR012334">
    <property type="entry name" value="Pectin_lyas_fold"/>
</dbReference>
<dbReference type="InterPro" id="IPR008271">
    <property type="entry name" value="Ser/Thr_kinase_AS"/>
</dbReference>
<dbReference type="InterPro" id="IPR011050">
    <property type="entry name" value="Pectin_lyase_fold/virulence"/>
</dbReference>
<feature type="domain" description="Protein kinase" evidence="9">
    <location>
        <begin position="60"/>
        <end position="318"/>
    </location>
</feature>
<evidence type="ECO:0000256" key="1">
    <source>
        <dbReference type="ARBA" id="ARBA00012513"/>
    </source>
</evidence>
<reference evidence="10 11" key="1">
    <citation type="submission" date="2018-02" db="EMBL/GenBank/DDBJ databases">
        <title>Comparative genomes isolates from brazilian mangrove.</title>
        <authorList>
            <person name="Araujo J.E."/>
            <person name="Taketani R.G."/>
            <person name="Silva M.C.P."/>
            <person name="Loureco M.V."/>
            <person name="Andreote F.D."/>
        </authorList>
    </citation>
    <scope>NUCLEOTIDE SEQUENCE [LARGE SCALE GENOMIC DNA]</scope>
    <source>
        <strain evidence="10 11">HEX-2 MGV</strain>
    </source>
</reference>
<evidence type="ECO:0000259" key="9">
    <source>
        <dbReference type="PROSITE" id="PS50011"/>
    </source>
</evidence>
<protein>
    <recommendedName>
        <fullName evidence="1">non-specific serine/threonine protein kinase</fullName>
        <ecNumber evidence="1">2.7.11.1</ecNumber>
    </recommendedName>
</protein>
<evidence type="ECO:0000256" key="3">
    <source>
        <dbReference type="ARBA" id="ARBA00022679"/>
    </source>
</evidence>
<name>A0A2S8EZD2_9BACT</name>
<feature type="binding site" evidence="7">
    <location>
        <position position="89"/>
    </location>
    <ligand>
        <name>ATP</name>
        <dbReference type="ChEBI" id="CHEBI:30616"/>
    </ligand>
</feature>
<keyword evidence="2" id="KW-0723">Serine/threonine-protein kinase</keyword>
<dbReference type="OrthoDB" id="6111975at2"/>
<dbReference type="AlphaFoldDB" id="A0A2S8EZD2"/>